<dbReference type="eggNOG" id="COG3791">
    <property type="taxonomic scope" value="Bacteria"/>
</dbReference>
<evidence type="ECO:0000256" key="1">
    <source>
        <dbReference type="ARBA" id="ARBA00005495"/>
    </source>
</evidence>
<protein>
    <recommendedName>
        <fullName evidence="4">CENP-V/GFA domain-containing protein</fullName>
    </recommendedName>
</protein>
<dbReference type="RefSeq" id="WP_014130149.1">
    <property type="nucleotide sequence ID" value="NC_016078.1"/>
</dbReference>
<keyword evidence="2" id="KW-0479">Metal-binding</keyword>
<evidence type="ECO:0000313" key="6">
    <source>
        <dbReference type="Proteomes" id="UP000008850"/>
    </source>
</evidence>
<dbReference type="PATRIC" id="fig|1082931.4.peg.954"/>
<dbReference type="KEGG" id="phl:KKY_965"/>
<sequence length="184" mass="20014">MSDTHEIGCDCGQVSLTLHKEPFISTECHCTSCRTAGEALAALPLARPMLSPNGGTPFVLYRKDRVVFDKGLDLLAAYRIRTDSPTRRVLASCCNTAIFLEFQHGHWLSFYSSLWPEGSLPPPALRTVVSDRQGLPPLDDDIPAGKLRTAGFFARLLGAWIAMGFKSPVIALSQPDKTLADIAA</sequence>
<feature type="domain" description="CENP-V/GFA" evidence="4">
    <location>
        <begin position="6"/>
        <end position="39"/>
    </location>
</feature>
<dbReference type="AlphaFoldDB" id="G4RFV7"/>
<dbReference type="GO" id="GO:0046872">
    <property type="term" value="F:metal ion binding"/>
    <property type="evidence" value="ECO:0007669"/>
    <property type="project" value="UniProtKB-KW"/>
</dbReference>
<organism evidence="5 6">
    <name type="scientific">Pelagibacterium halotolerans (strain DSM 22347 / JCM 15775 / CGMCC 1.7692 / B2)</name>
    <dbReference type="NCBI Taxonomy" id="1082931"/>
    <lineage>
        <taxon>Bacteria</taxon>
        <taxon>Pseudomonadati</taxon>
        <taxon>Pseudomonadota</taxon>
        <taxon>Alphaproteobacteria</taxon>
        <taxon>Hyphomicrobiales</taxon>
        <taxon>Devosiaceae</taxon>
        <taxon>Pelagibacterium</taxon>
    </lineage>
</organism>
<evidence type="ECO:0000259" key="4">
    <source>
        <dbReference type="Pfam" id="PF04828"/>
    </source>
</evidence>
<accession>G4RFV7</accession>
<dbReference type="EMBL" id="CP003075">
    <property type="protein sequence ID" value="AEQ51000.1"/>
    <property type="molecule type" value="Genomic_DNA"/>
</dbReference>
<comment type="similarity">
    <text evidence="1">Belongs to the Gfa family.</text>
</comment>
<gene>
    <name evidence="5" type="ordered locus">KKY_965</name>
</gene>
<evidence type="ECO:0000313" key="5">
    <source>
        <dbReference type="EMBL" id="AEQ51000.1"/>
    </source>
</evidence>
<reference evidence="5 6" key="1">
    <citation type="journal article" date="2012" name="J. Bacteriol.">
        <title>Complete genome sequence of Pelagibacterium halotolerans B2T.</title>
        <authorList>
            <person name="Huo Y.Y."/>
            <person name="Cheng H."/>
            <person name="Han X.F."/>
            <person name="Jiang X.W."/>
            <person name="Sun C."/>
            <person name="Zhang X.Q."/>
            <person name="Zhu X.F."/>
            <person name="Liu Y.F."/>
            <person name="Li P.F."/>
            <person name="Ni P.X."/>
            <person name="Wu M."/>
        </authorList>
    </citation>
    <scope>NUCLEOTIDE SEQUENCE [LARGE SCALE GENOMIC DNA]</scope>
    <source>
        <strain evidence="6">DSM 22347 / JCM 15775 / CGMCC 1.7692 / B2</strain>
    </source>
</reference>
<dbReference type="Pfam" id="PF04828">
    <property type="entry name" value="GFA"/>
    <property type="match status" value="1"/>
</dbReference>
<keyword evidence="6" id="KW-1185">Reference proteome</keyword>
<dbReference type="InterPro" id="IPR011057">
    <property type="entry name" value="Mss4-like_sf"/>
</dbReference>
<dbReference type="STRING" id="1082931.KKY_965"/>
<keyword evidence="3" id="KW-0862">Zinc</keyword>
<dbReference type="Proteomes" id="UP000008850">
    <property type="component" value="Chromosome"/>
</dbReference>
<dbReference type="HOGENOM" id="CLU_136146_0_0_5"/>
<evidence type="ECO:0000256" key="3">
    <source>
        <dbReference type="ARBA" id="ARBA00022833"/>
    </source>
</evidence>
<dbReference type="GO" id="GO:0016846">
    <property type="term" value="F:carbon-sulfur lyase activity"/>
    <property type="evidence" value="ECO:0007669"/>
    <property type="project" value="InterPro"/>
</dbReference>
<name>G4RFV7_PELHB</name>
<proteinExistence type="inferred from homology"/>
<dbReference type="Gene3D" id="3.90.1590.10">
    <property type="entry name" value="glutathione-dependent formaldehyde- activating enzyme (gfa)"/>
    <property type="match status" value="1"/>
</dbReference>
<dbReference type="InterPro" id="IPR006913">
    <property type="entry name" value="CENP-V/GFA"/>
</dbReference>
<dbReference type="SUPFAM" id="SSF51316">
    <property type="entry name" value="Mss4-like"/>
    <property type="match status" value="1"/>
</dbReference>
<evidence type="ECO:0000256" key="2">
    <source>
        <dbReference type="ARBA" id="ARBA00022723"/>
    </source>
</evidence>